<evidence type="ECO:0000313" key="7">
    <source>
        <dbReference type="Proteomes" id="UP000663862"/>
    </source>
</evidence>
<dbReference type="GO" id="GO:0005509">
    <property type="term" value="F:calcium ion binding"/>
    <property type="evidence" value="ECO:0007669"/>
    <property type="project" value="InterPro"/>
</dbReference>
<evidence type="ECO:0000313" key="5">
    <source>
        <dbReference type="EMBL" id="CAF3328022.1"/>
    </source>
</evidence>
<reference evidence="6" key="1">
    <citation type="submission" date="2021-02" db="EMBL/GenBank/DDBJ databases">
        <authorList>
            <person name="Nowell W R."/>
        </authorList>
    </citation>
    <scope>NUCLEOTIDE SEQUENCE</scope>
</reference>
<feature type="domain" description="EF-hand" evidence="4">
    <location>
        <begin position="120"/>
        <end position="155"/>
    </location>
</feature>
<name>A0A821FB40_9BILA</name>
<dbReference type="AlphaFoldDB" id="A0A821FB40"/>
<dbReference type="SUPFAM" id="SSF47473">
    <property type="entry name" value="EF-hand"/>
    <property type="match status" value="1"/>
</dbReference>
<keyword evidence="3" id="KW-0106">Calcium</keyword>
<keyword evidence="1" id="KW-0479">Metal-binding</keyword>
<evidence type="ECO:0000313" key="6">
    <source>
        <dbReference type="EMBL" id="CAF4648066.1"/>
    </source>
</evidence>
<dbReference type="InterPro" id="IPR018247">
    <property type="entry name" value="EF_Hand_1_Ca_BS"/>
</dbReference>
<dbReference type="Pfam" id="PF13202">
    <property type="entry name" value="EF-hand_5"/>
    <property type="match status" value="1"/>
</dbReference>
<sequence length="155" mass="17668">MATKLTIEDGLLQEEFNKFDKDKTGRISAINFRQVIVHDAHLKVFHPSTIDTYIATLSHQTGWIDFEQFKEFMTLDTSKFKTSLITIELKQAFDEVDTNKDGFISPQEARLGITFAGQRIPGSHFSGIVHMFDDNGDGKMSFEEFSTNVMKLSHE</sequence>
<proteinExistence type="predicted"/>
<dbReference type="InterPro" id="IPR011992">
    <property type="entry name" value="EF-hand-dom_pair"/>
</dbReference>
<dbReference type="PROSITE" id="PS00018">
    <property type="entry name" value="EF_HAND_1"/>
    <property type="match status" value="1"/>
</dbReference>
<keyword evidence="2" id="KW-0677">Repeat</keyword>
<dbReference type="SMART" id="SM00054">
    <property type="entry name" value="EFh"/>
    <property type="match status" value="3"/>
</dbReference>
<gene>
    <name evidence="5" type="ORF">FME351_LOCUS2153</name>
    <name evidence="6" type="ORF">TSG867_LOCUS30607</name>
</gene>
<organism evidence="6 7">
    <name type="scientific">Rotaria socialis</name>
    <dbReference type="NCBI Taxonomy" id="392032"/>
    <lineage>
        <taxon>Eukaryota</taxon>
        <taxon>Metazoa</taxon>
        <taxon>Spiralia</taxon>
        <taxon>Gnathifera</taxon>
        <taxon>Rotifera</taxon>
        <taxon>Eurotatoria</taxon>
        <taxon>Bdelloidea</taxon>
        <taxon>Philodinida</taxon>
        <taxon>Philodinidae</taxon>
        <taxon>Rotaria</taxon>
    </lineage>
</organism>
<dbReference type="Pfam" id="PF13499">
    <property type="entry name" value="EF-hand_7"/>
    <property type="match status" value="1"/>
</dbReference>
<evidence type="ECO:0000256" key="2">
    <source>
        <dbReference type="ARBA" id="ARBA00022737"/>
    </source>
</evidence>
<dbReference type="EMBL" id="CAJOBQ010004995">
    <property type="protein sequence ID" value="CAF4648066.1"/>
    <property type="molecule type" value="Genomic_DNA"/>
</dbReference>
<dbReference type="InterPro" id="IPR002048">
    <property type="entry name" value="EF_hand_dom"/>
</dbReference>
<evidence type="ECO:0000256" key="3">
    <source>
        <dbReference type="ARBA" id="ARBA00022837"/>
    </source>
</evidence>
<protein>
    <recommendedName>
        <fullName evidence="4">EF-hand domain-containing protein</fullName>
    </recommendedName>
</protein>
<evidence type="ECO:0000256" key="1">
    <source>
        <dbReference type="ARBA" id="ARBA00022723"/>
    </source>
</evidence>
<dbReference type="CDD" id="cd00051">
    <property type="entry name" value="EFh"/>
    <property type="match status" value="1"/>
</dbReference>
<evidence type="ECO:0000259" key="4">
    <source>
        <dbReference type="PROSITE" id="PS50222"/>
    </source>
</evidence>
<accession>A0A821FB40</accession>
<dbReference type="Gene3D" id="1.10.238.10">
    <property type="entry name" value="EF-hand"/>
    <property type="match status" value="2"/>
</dbReference>
<dbReference type="InterPro" id="IPR039647">
    <property type="entry name" value="EF_hand_pair_protein_CML-like"/>
</dbReference>
<dbReference type="PROSITE" id="PS50222">
    <property type="entry name" value="EF_HAND_2"/>
    <property type="match status" value="3"/>
</dbReference>
<dbReference type="Proteomes" id="UP000663869">
    <property type="component" value="Unassembled WGS sequence"/>
</dbReference>
<dbReference type="PANTHER" id="PTHR10891">
    <property type="entry name" value="EF-HAND CALCIUM-BINDING DOMAIN CONTAINING PROTEIN"/>
    <property type="match status" value="1"/>
</dbReference>
<feature type="domain" description="EF-hand" evidence="4">
    <location>
        <begin position="84"/>
        <end position="119"/>
    </location>
</feature>
<comment type="caution">
    <text evidence="6">The sequence shown here is derived from an EMBL/GenBank/DDBJ whole genome shotgun (WGS) entry which is preliminary data.</text>
</comment>
<dbReference type="Proteomes" id="UP000663862">
    <property type="component" value="Unassembled WGS sequence"/>
</dbReference>
<feature type="domain" description="EF-hand" evidence="4">
    <location>
        <begin position="7"/>
        <end position="42"/>
    </location>
</feature>
<dbReference type="EMBL" id="CAJNYU010000072">
    <property type="protein sequence ID" value="CAF3328022.1"/>
    <property type="molecule type" value="Genomic_DNA"/>
</dbReference>